<dbReference type="PANTHER" id="PTHR24271:SF58">
    <property type="entry name" value="DUODENASE-1"/>
    <property type="match status" value="1"/>
</dbReference>
<keyword evidence="4" id="KW-0720">Serine protease</keyword>
<evidence type="ECO:0000256" key="6">
    <source>
        <dbReference type="ARBA" id="ARBA00023157"/>
    </source>
</evidence>
<dbReference type="InterPro" id="IPR009003">
    <property type="entry name" value="Peptidase_S1_PA"/>
</dbReference>
<evidence type="ECO:0000256" key="5">
    <source>
        <dbReference type="ARBA" id="ARBA00023145"/>
    </source>
</evidence>
<keyword evidence="6" id="KW-1015">Disulfide bond</keyword>
<evidence type="ECO:0000256" key="2">
    <source>
        <dbReference type="ARBA" id="ARBA00022729"/>
    </source>
</evidence>
<accession>A0A8C9QI36</accession>
<keyword evidence="1" id="KW-0645">Protease</keyword>
<dbReference type="FunFam" id="2.40.10.10:FF:000014">
    <property type="entry name" value="Complement factor D"/>
    <property type="match status" value="1"/>
</dbReference>
<evidence type="ECO:0000259" key="8">
    <source>
        <dbReference type="PROSITE" id="PS50240"/>
    </source>
</evidence>
<dbReference type="Gene3D" id="2.40.10.10">
    <property type="entry name" value="Trypsin-like serine proteases"/>
    <property type="match status" value="4"/>
</dbReference>
<evidence type="ECO:0000256" key="4">
    <source>
        <dbReference type="ARBA" id="ARBA00022825"/>
    </source>
</evidence>
<dbReference type="InterPro" id="IPR018114">
    <property type="entry name" value="TRYPSIN_HIS"/>
</dbReference>
<organism evidence="9 10">
    <name type="scientific">Spermophilus dauricus</name>
    <name type="common">Daurian ground squirrel</name>
    <dbReference type="NCBI Taxonomy" id="99837"/>
    <lineage>
        <taxon>Eukaryota</taxon>
        <taxon>Metazoa</taxon>
        <taxon>Chordata</taxon>
        <taxon>Craniata</taxon>
        <taxon>Vertebrata</taxon>
        <taxon>Euteleostomi</taxon>
        <taxon>Mammalia</taxon>
        <taxon>Eutheria</taxon>
        <taxon>Euarchontoglires</taxon>
        <taxon>Glires</taxon>
        <taxon>Rodentia</taxon>
        <taxon>Sciuromorpha</taxon>
        <taxon>Sciuridae</taxon>
        <taxon>Xerinae</taxon>
        <taxon>Marmotini</taxon>
        <taxon>Spermophilus</taxon>
    </lineage>
</organism>
<evidence type="ECO:0000256" key="1">
    <source>
        <dbReference type="ARBA" id="ARBA00022670"/>
    </source>
</evidence>
<reference evidence="9" key="1">
    <citation type="submission" date="2025-08" db="UniProtKB">
        <authorList>
            <consortium name="Ensembl"/>
        </authorList>
    </citation>
    <scope>IDENTIFICATION</scope>
</reference>
<feature type="domain" description="Peptidase S1" evidence="8">
    <location>
        <begin position="21"/>
        <end position="228"/>
    </location>
</feature>
<dbReference type="SUPFAM" id="SSF50494">
    <property type="entry name" value="Trypsin-like serine proteases"/>
    <property type="match status" value="1"/>
</dbReference>
<dbReference type="SMART" id="SM00020">
    <property type="entry name" value="Tryp_SPc"/>
    <property type="match status" value="1"/>
</dbReference>
<proteinExistence type="predicted"/>
<name>A0A8C9QI36_SPEDA</name>
<evidence type="ECO:0000256" key="7">
    <source>
        <dbReference type="SAM" id="SignalP"/>
    </source>
</evidence>
<dbReference type="InterPro" id="IPR001314">
    <property type="entry name" value="Peptidase_S1A"/>
</dbReference>
<dbReference type="InterPro" id="IPR001254">
    <property type="entry name" value="Trypsin_dom"/>
</dbReference>
<dbReference type="InterPro" id="IPR043504">
    <property type="entry name" value="Peptidase_S1_PA_chymotrypsin"/>
</dbReference>
<dbReference type="Ensembl" id="ENSSDAT00000024815.1">
    <property type="protein sequence ID" value="ENSSDAP00000021727.1"/>
    <property type="gene ID" value="ENSSDAG00000019758.1"/>
</dbReference>
<dbReference type="PROSITE" id="PS50240">
    <property type="entry name" value="TRYPSIN_DOM"/>
    <property type="match status" value="1"/>
</dbReference>
<keyword evidence="2 7" id="KW-0732">Signal</keyword>
<dbReference type="PRINTS" id="PR00722">
    <property type="entry name" value="CHYMOTRYPSIN"/>
</dbReference>
<protein>
    <recommendedName>
        <fullName evidence="8">Peptidase S1 domain-containing protein</fullName>
    </recommendedName>
</protein>
<evidence type="ECO:0000313" key="9">
    <source>
        <dbReference type="Ensembl" id="ENSSDAP00000021727.1"/>
    </source>
</evidence>
<dbReference type="Proteomes" id="UP000694422">
    <property type="component" value="Unplaced"/>
</dbReference>
<dbReference type="PROSITE" id="PS00134">
    <property type="entry name" value="TRYPSIN_HIS"/>
    <property type="match status" value="1"/>
</dbReference>
<dbReference type="CDD" id="cd00190">
    <property type="entry name" value="Tryp_SPc"/>
    <property type="match status" value="1"/>
</dbReference>
<dbReference type="GO" id="GO:0004252">
    <property type="term" value="F:serine-type endopeptidase activity"/>
    <property type="evidence" value="ECO:0007669"/>
    <property type="project" value="InterPro"/>
</dbReference>
<dbReference type="GO" id="GO:0005737">
    <property type="term" value="C:cytoplasm"/>
    <property type="evidence" value="ECO:0007669"/>
    <property type="project" value="TreeGrafter"/>
</dbReference>
<dbReference type="GO" id="GO:0006508">
    <property type="term" value="P:proteolysis"/>
    <property type="evidence" value="ECO:0007669"/>
    <property type="project" value="UniProtKB-KW"/>
</dbReference>
<keyword evidence="3" id="KW-0378">Hydrolase</keyword>
<evidence type="ECO:0000256" key="3">
    <source>
        <dbReference type="ARBA" id="ARBA00022801"/>
    </source>
</evidence>
<dbReference type="AlphaFoldDB" id="A0A8C9QI36"/>
<keyword evidence="10" id="KW-1185">Reference proteome</keyword>
<feature type="chain" id="PRO_5034600724" description="Peptidase S1 domain-containing protein" evidence="7">
    <location>
        <begin position="19"/>
        <end position="242"/>
    </location>
</feature>
<dbReference type="Pfam" id="PF00089">
    <property type="entry name" value="Trypsin"/>
    <property type="match status" value="1"/>
</dbReference>
<feature type="signal peptide" evidence="7">
    <location>
        <begin position="1"/>
        <end position="18"/>
    </location>
</feature>
<dbReference type="PANTHER" id="PTHR24271">
    <property type="entry name" value="KALLIKREIN-RELATED"/>
    <property type="match status" value="1"/>
</dbReference>
<evidence type="ECO:0000313" key="10">
    <source>
        <dbReference type="Proteomes" id="UP000694422"/>
    </source>
</evidence>
<reference evidence="9" key="2">
    <citation type="submission" date="2025-09" db="UniProtKB">
        <authorList>
            <consortium name="Ensembl"/>
        </authorList>
    </citation>
    <scope>IDENTIFICATION</scope>
</reference>
<keyword evidence="5" id="KW-0865">Zymogen</keyword>
<sequence>MKPLLLLLVFLLCPRTEAGKIIGGQEAVPHSHPYMAFLRIKTPTTTEQCGGFLEREDFVLTAAHCWGSISITVILGAHNIKDNERTQQIIPVRNAIPMGLKAKLTAEVSLLKLPSGNSQVAPGMMCTVAGWGRIGQNISTTKLQEVQLVIQKDKECLSHYPKPYNSTIQICVGNLKEKKNSFQGDSEGPLVCKNVAQGIVSFGKEKGTPPSIYTRISRFQRWIEKNNEILQTPGTRLRSLLN</sequence>